<dbReference type="OrthoDB" id="280278at2"/>
<dbReference type="KEGG" id="spoa:EQM13_04990"/>
<gene>
    <name evidence="3" type="ORF">EQM13_04990</name>
</gene>
<dbReference type="RefSeq" id="WP_128752113.1">
    <property type="nucleotide sequence ID" value="NZ_CP035282.1"/>
</dbReference>
<evidence type="ECO:0000256" key="2">
    <source>
        <dbReference type="HAMAP-Rule" id="MF_00674"/>
    </source>
</evidence>
<dbReference type="InterPro" id="IPR013324">
    <property type="entry name" value="RNA_pol_sigma_r3/r4-like"/>
</dbReference>
<dbReference type="Gene3D" id="1.10.10.10">
    <property type="entry name" value="Winged helix-like DNA-binding domain superfamily/Winged helix DNA-binding domain"/>
    <property type="match status" value="1"/>
</dbReference>
<evidence type="ECO:0000313" key="3">
    <source>
        <dbReference type="EMBL" id="QAT60982.1"/>
    </source>
</evidence>
<dbReference type="PANTHER" id="PTHR37478">
    <property type="match status" value="1"/>
</dbReference>
<keyword evidence="4" id="KW-1185">Reference proteome</keyword>
<proteinExistence type="inferred from homology"/>
<organism evidence="3 4">
    <name type="scientific">Acidilutibacter cellobiosedens</name>
    <dbReference type="NCBI Taxonomy" id="2507161"/>
    <lineage>
        <taxon>Bacteria</taxon>
        <taxon>Bacillati</taxon>
        <taxon>Bacillota</taxon>
        <taxon>Tissierellia</taxon>
        <taxon>Tissierellales</taxon>
        <taxon>Acidilutibacteraceae</taxon>
        <taxon>Acidilutibacter</taxon>
    </lineage>
</organism>
<dbReference type="SUPFAM" id="SSF88659">
    <property type="entry name" value="Sigma3 and sigma4 domains of RNA polymerase sigma factors"/>
    <property type="match status" value="1"/>
</dbReference>
<sequence length="125" mass="13962">MARPVKWRKVCCLPESNKFGPLDSSADAENHVNMTVDEYETIRLIDLEGFTQEECAKQMNIARSTVQGIYIEARKKLAESLVNGKVLLIEGGEYRLCEGLGNGCGRGCHRHRRGRCFTDDADRGG</sequence>
<evidence type="ECO:0000313" key="4">
    <source>
        <dbReference type="Proteomes" id="UP000287969"/>
    </source>
</evidence>
<dbReference type="InterPro" id="IPR002852">
    <property type="entry name" value="UPF0251"/>
</dbReference>
<name>A0A410QAE7_9FIRM</name>
<evidence type="ECO:0000256" key="1">
    <source>
        <dbReference type="ARBA" id="ARBA00009350"/>
    </source>
</evidence>
<dbReference type="PANTHER" id="PTHR37478:SF2">
    <property type="entry name" value="UPF0251 PROTEIN TK0562"/>
    <property type="match status" value="1"/>
</dbReference>
<comment type="similarity">
    <text evidence="1 2">Belongs to the UPF0251 family.</text>
</comment>
<reference evidence="4" key="1">
    <citation type="submission" date="2019-01" db="EMBL/GenBank/DDBJ databases">
        <title>Draft genomes of a novel of Sporanaerobacter strains.</title>
        <authorList>
            <person name="Ma S."/>
        </authorList>
    </citation>
    <scope>NUCLEOTIDE SEQUENCE [LARGE SCALE GENOMIC DNA]</scope>
    <source>
        <strain evidence="4">NJN-17</strain>
    </source>
</reference>
<protein>
    <recommendedName>
        <fullName evidence="2">UPF0251 protein EQM13_04990</fullName>
    </recommendedName>
</protein>
<dbReference type="Pfam" id="PF02001">
    <property type="entry name" value="DUF134"/>
    <property type="match status" value="1"/>
</dbReference>
<dbReference type="HAMAP" id="MF_00674">
    <property type="entry name" value="UPF0251"/>
    <property type="match status" value="1"/>
</dbReference>
<dbReference type="AlphaFoldDB" id="A0A410QAE7"/>
<accession>A0A410QAE7</accession>
<dbReference type="InterPro" id="IPR036388">
    <property type="entry name" value="WH-like_DNA-bd_sf"/>
</dbReference>
<dbReference type="EMBL" id="CP035282">
    <property type="protein sequence ID" value="QAT60982.1"/>
    <property type="molecule type" value="Genomic_DNA"/>
</dbReference>
<dbReference type="Proteomes" id="UP000287969">
    <property type="component" value="Chromosome"/>
</dbReference>